<dbReference type="InterPro" id="IPR014722">
    <property type="entry name" value="Rib_uL2_dom2"/>
</dbReference>
<keyword evidence="3" id="KW-0687">Ribonucleoprotein</keyword>
<dbReference type="Gene3D" id="2.30.30.30">
    <property type="match status" value="1"/>
</dbReference>
<dbReference type="EMBL" id="KE162711">
    <property type="protein sequence ID" value="EPQ09365.1"/>
    <property type="molecule type" value="Genomic_DNA"/>
</dbReference>
<evidence type="ECO:0000256" key="3">
    <source>
        <dbReference type="ARBA" id="ARBA00023274"/>
    </source>
</evidence>
<dbReference type="GO" id="GO:0006412">
    <property type="term" value="P:translation"/>
    <property type="evidence" value="ECO:0007669"/>
    <property type="project" value="InterPro"/>
</dbReference>
<dbReference type="Proteomes" id="UP000052978">
    <property type="component" value="Unassembled WGS sequence"/>
</dbReference>
<dbReference type="AlphaFoldDB" id="S7N0C9"/>
<dbReference type="Pfam" id="PF16906">
    <property type="entry name" value="Ribosomal_L26"/>
    <property type="match status" value="1"/>
</dbReference>
<proteinExistence type="inferred from homology"/>
<comment type="similarity">
    <text evidence="1">Belongs to the universal ribosomal protein uL24 family.</text>
</comment>
<dbReference type="GO" id="GO:0003735">
    <property type="term" value="F:structural constituent of ribosome"/>
    <property type="evidence" value="ECO:0007669"/>
    <property type="project" value="InterPro"/>
</dbReference>
<name>S7N0C9_MYOBR</name>
<gene>
    <name evidence="4" type="ORF">D623_10004424</name>
</gene>
<evidence type="ECO:0000256" key="2">
    <source>
        <dbReference type="ARBA" id="ARBA00022980"/>
    </source>
</evidence>
<evidence type="ECO:0000313" key="4">
    <source>
        <dbReference type="EMBL" id="EPQ09365.1"/>
    </source>
</evidence>
<sequence length="55" mass="6356">MIQLVRVGIRPSKVVITRLQLDKDHKKILKRKAKSCPVGKEKGKYKGEIIEKIQE</sequence>
<reference evidence="4 5" key="1">
    <citation type="journal article" date="2013" name="Nat. Commun.">
        <title>Genome analysis reveals insights into physiology and longevity of the Brandt's bat Myotis brandtii.</title>
        <authorList>
            <person name="Seim I."/>
            <person name="Fang X."/>
            <person name="Xiong Z."/>
            <person name="Lobanov A.V."/>
            <person name="Huang Z."/>
            <person name="Ma S."/>
            <person name="Feng Y."/>
            <person name="Turanov A.A."/>
            <person name="Zhu Y."/>
            <person name="Lenz T.L."/>
            <person name="Gerashchenko M.V."/>
            <person name="Fan D."/>
            <person name="Hee Yim S."/>
            <person name="Yao X."/>
            <person name="Jordan D."/>
            <person name="Xiong Y."/>
            <person name="Ma Y."/>
            <person name="Lyapunov A.N."/>
            <person name="Chen G."/>
            <person name="Kulakova O.I."/>
            <person name="Sun Y."/>
            <person name="Lee S.G."/>
            <person name="Bronson R.T."/>
            <person name="Moskalev A.A."/>
            <person name="Sunyaev S.R."/>
            <person name="Zhang G."/>
            <person name="Krogh A."/>
            <person name="Wang J."/>
            <person name="Gladyshev V.N."/>
        </authorList>
    </citation>
    <scope>NUCLEOTIDE SEQUENCE [LARGE SCALE GENOMIC DNA]</scope>
</reference>
<accession>S7N0C9</accession>
<keyword evidence="2 4" id="KW-0689">Ribosomal protein</keyword>
<evidence type="ECO:0000256" key="1">
    <source>
        <dbReference type="ARBA" id="ARBA00010618"/>
    </source>
</evidence>
<protein>
    <submittedName>
        <fullName evidence="4">60S ribosomal protein L26</fullName>
    </submittedName>
</protein>
<keyword evidence="5" id="KW-1185">Reference proteome</keyword>
<dbReference type="GO" id="GO:0015934">
    <property type="term" value="C:large ribosomal subunit"/>
    <property type="evidence" value="ECO:0007669"/>
    <property type="project" value="InterPro"/>
</dbReference>
<dbReference type="InterPro" id="IPR005756">
    <property type="entry name" value="Ribosomal_uL24_euk/arc"/>
</dbReference>
<organism evidence="4 5">
    <name type="scientific">Myotis brandtii</name>
    <name type="common">Brandt's bat</name>
    <dbReference type="NCBI Taxonomy" id="109478"/>
    <lineage>
        <taxon>Eukaryota</taxon>
        <taxon>Metazoa</taxon>
        <taxon>Chordata</taxon>
        <taxon>Craniata</taxon>
        <taxon>Vertebrata</taxon>
        <taxon>Euteleostomi</taxon>
        <taxon>Mammalia</taxon>
        <taxon>Eutheria</taxon>
        <taxon>Laurasiatheria</taxon>
        <taxon>Chiroptera</taxon>
        <taxon>Yangochiroptera</taxon>
        <taxon>Vespertilionidae</taxon>
        <taxon>Myotis</taxon>
    </lineage>
</organism>
<evidence type="ECO:0000313" key="5">
    <source>
        <dbReference type="Proteomes" id="UP000052978"/>
    </source>
</evidence>